<dbReference type="Proteomes" id="UP000683360">
    <property type="component" value="Unassembled WGS sequence"/>
</dbReference>
<protein>
    <recommendedName>
        <fullName evidence="3">B box-type domain-containing protein</fullName>
    </recommendedName>
</protein>
<dbReference type="SUPFAM" id="SSF57845">
    <property type="entry name" value="B-box zinc-binding domain"/>
    <property type="match status" value="1"/>
</dbReference>
<evidence type="ECO:0000313" key="2">
    <source>
        <dbReference type="Proteomes" id="UP000683360"/>
    </source>
</evidence>
<dbReference type="GO" id="GO:0061630">
    <property type="term" value="F:ubiquitin protein ligase activity"/>
    <property type="evidence" value="ECO:0007669"/>
    <property type="project" value="TreeGrafter"/>
</dbReference>
<dbReference type="PANTHER" id="PTHR25462">
    <property type="entry name" value="BONUS, ISOFORM C-RELATED"/>
    <property type="match status" value="1"/>
</dbReference>
<sequence>MASTVNHVCTVCHDDGISNRAVTWCIECEVLFCENCKKPHSKSRLSKNHKTMSAEDYNLLPTFMQEKSSQCREHNTELELYCSFHACPCCVQCCTDEHKTCQDMQPLSEIVKQVKSSASVHLFEKDLNDVKQDLDTTIKYMQTRISTINTQKKRKLFGKSVI</sequence>
<comment type="caution">
    <text evidence="1">The sequence shown here is derived from an EMBL/GenBank/DDBJ whole genome shotgun (WGS) entry which is preliminary data.</text>
</comment>
<proteinExistence type="predicted"/>
<dbReference type="PANTHER" id="PTHR25462:SF296">
    <property type="entry name" value="MEIOTIC P26, ISOFORM F"/>
    <property type="match status" value="1"/>
</dbReference>
<organism evidence="1 2">
    <name type="scientific">Mytilus edulis</name>
    <name type="common">Blue mussel</name>
    <dbReference type="NCBI Taxonomy" id="6550"/>
    <lineage>
        <taxon>Eukaryota</taxon>
        <taxon>Metazoa</taxon>
        <taxon>Spiralia</taxon>
        <taxon>Lophotrochozoa</taxon>
        <taxon>Mollusca</taxon>
        <taxon>Bivalvia</taxon>
        <taxon>Autobranchia</taxon>
        <taxon>Pteriomorphia</taxon>
        <taxon>Mytilida</taxon>
        <taxon>Mytiloidea</taxon>
        <taxon>Mytilidae</taxon>
        <taxon>Mytilinae</taxon>
        <taxon>Mytilus</taxon>
    </lineage>
</organism>
<dbReference type="CDD" id="cd19757">
    <property type="entry name" value="Bbox1"/>
    <property type="match status" value="1"/>
</dbReference>
<dbReference type="OrthoDB" id="6063618at2759"/>
<keyword evidence="2" id="KW-1185">Reference proteome</keyword>
<dbReference type="Pfam" id="PF22586">
    <property type="entry name" value="ANCHR-like_BBOX"/>
    <property type="match status" value="1"/>
</dbReference>
<dbReference type="Gene3D" id="3.30.160.60">
    <property type="entry name" value="Classic Zinc Finger"/>
    <property type="match status" value="1"/>
</dbReference>
<reference evidence="1" key="1">
    <citation type="submission" date="2021-03" db="EMBL/GenBank/DDBJ databases">
        <authorList>
            <person name="Bekaert M."/>
        </authorList>
    </citation>
    <scope>NUCLEOTIDE SEQUENCE</scope>
</reference>
<gene>
    <name evidence="1" type="ORF">MEDL_47117</name>
</gene>
<name>A0A8S3TLF9_MYTED</name>
<evidence type="ECO:0008006" key="3">
    <source>
        <dbReference type="Google" id="ProtNLM"/>
    </source>
</evidence>
<accession>A0A8S3TLF9</accession>
<dbReference type="AlphaFoldDB" id="A0A8S3TLF9"/>
<dbReference type="InterPro" id="IPR047153">
    <property type="entry name" value="TRIM45/56/19-like"/>
</dbReference>
<dbReference type="EMBL" id="CAJPWZ010002243">
    <property type="protein sequence ID" value="CAG2234486.1"/>
    <property type="molecule type" value="Genomic_DNA"/>
</dbReference>
<evidence type="ECO:0000313" key="1">
    <source>
        <dbReference type="EMBL" id="CAG2234486.1"/>
    </source>
</evidence>